<keyword evidence="2" id="KW-1185">Reference proteome</keyword>
<protein>
    <submittedName>
        <fullName evidence="1">Uncharacterized protein</fullName>
    </submittedName>
</protein>
<organism evidence="1 2">
    <name type="scientific">Cohnella rhizosphaerae</name>
    <dbReference type="NCBI Taxonomy" id="1457232"/>
    <lineage>
        <taxon>Bacteria</taxon>
        <taxon>Bacillati</taxon>
        <taxon>Bacillota</taxon>
        <taxon>Bacilli</taxon>
        <taxon>Bacillales</taxon>
        <taxon>Paenibacillaceae</taxon>
        <taxon>Cohnella</taxon>
    </lineage>
</organism>
<comment type="caution">
    <text evidence="1">The sequence shown here is derived from an EMBL/GenBank/DDBJ whole genome shotgun (WGS) entry which is preliminary data.</text>
</comment>
<sequence length="111" mass="12656">MDAESGWKASAFVVNEDTLRSRDLHTPDQLAIEEAMKLPENGVSEVFADGDRLVVLKCVARKGGGYRPFNDVKEDVRRRLFEEKFDTEVERLAAEAKVTLEENVYRAIRLQ</sequence>
<dbReference type="EMBL" id="JAPDIA010000003">
    <property type="protein sequence ID" value="MDG0809462.1"/>
    <property type="molecule type" value="Genomic_DNA"/>
</dbReference>
<reference evidence="1" key="1">
    <citation type="submission" date="2022-10" db="EMBL/GenBank/DDBJ databases">
        <title>Comparative genomic analysis of Cohnella hashimotonis sp. nov., isolated from the International Space Station.</title>
        <authorList>
            <person name="Simpson A."/>
            <person name="Venkateswaran K."/>
        </authorList>
    </citation>
    <scope>NUCLEOTIDE SEQUENCE</scope>
    <source>
        <strain evidence="1">DSM 28161</strain>
    </source>
</reference>
<dbReference type="AlphaFoldDB" id="A0A9X4KRG8"/>
<evidence type="ECO:0000313" key="1">
    <source>
        <dbReference type="EMBL" id="MDG0809462.1"/>
    </source>
</evidence>
<dbReference type="RefSeq" id="WP_277530777.1">
    <property type="nucleotide sequence ID" value="NZ_JAPDIA010000003.1"/>
</dbReference>
<proteinExistence type="predicted"/>
<accession>A0A9X4KRG8</accession>
<evidence type="ECO:0000313" key="2">
    <source>
        <dbReference type="Proteomes" id="UP001153404"/>
    </source>
</evidence>
<dbReference type="Proteomes" id="UP001153404">
    <property type="component" value="Unassembled WGS sequence"/>
</dbReference>
<name>A0A9X4KRG8_9BACL</name>
<gene>
    <name evidence="1" type="ORF">OMP40_08915</name>
</gene>